<dbReference type="PIRSF" id="PIRSF016262">
    <property type="entry name" value="LPLase"/>
    <property type="match status" value="1"/>
</dbReference>
<evidence type="ECO:0000256" key="2">
    <source>
        <dbReference type="ARBA" id="ARBA00022679"/>
    </source>
</evidence>
<comment type="subcellular location">
    <subcellularLocation>
        <location evidence="5">Cytoplasm</location>
    </subcellularLocation>
</comment>
<protein>
    <recommendedName>
        <fullName evidence="5 6">Octanoyltransferase</fullName>
        <ecNumber evidence="5 6">2.3.1.181</ecNumber>
    </recommendedName>
    <alternativeName>
        <fullName evidence="5">Lipoate-protein ligase B</fullName>
    </alternativeName>
    <alternativeName>
        <fullName evidence="5">Lipoyl/octanoyl transferase</fullName>
    </alternativeName>
    <alternativeName>
        <fullName evidence="5">Octanoyl-[acyl-carrier-protein]-protein N-octanoyltransferase</fullName>
    </alternativeName>
</protein>
<dbReference type="InterPro" id="IPR045864">
    <property type="entry name" value="aa-tRNA-synth_II/BPL/LPL"/>
</dbReference>
<dbReference type="PANTHER" id="PTHR10993">
    <property type="entry name" value="OCTANOYLTRANSFERASE"/>
    <property type="match status" value="1"/>
</dbReference>
<comment type="pathway">
    <text evidence="1 5 6">Protein modification; protein lipoylation via endogenous pathway; protein N(6)-(lipoyl)lysine from octanoyl-[acyl-carrier-protein]: step 1/2.</text>
</comment>
<evidence type="ECO:0000256" key="4">
    <source>
        <dbReference type="ARBA" id="ARBA00024732"/>
    </source>
</evidence>
<dbReference type="NCBIfam" id="TIGR00214">
    <property type="entry name" value="lipB"/>
    <property type="match status" value="1"/>
</dbReference>
<accession>A0ABQ3GQK3</accession>
<dbReference type="RefSeq" id="WP_189581599.1">
    <property type="nucleotide sequence ID" value="NZ_BMZR01000001.1"/>
</dbReference>
<evidence type="ECO:0000313" key="8">
    <source>
        <dbReference type="EMBL" id="GHD27865.1"/>
    </source>
</evidence>
<evidence type="ECO:0000256" key="6">
    <source>
        <dbReference type="PIRNR" id="PIRNR016262"/>
    </source>
</evidence>
<dbReference type="PANTHER" id="PTHR10993:SF7">
    <property type="entry name" value="LIPOYLTRANSFERASE 2, MITOCHONDRIAL-RELATED"/>
    <property type="match status" value="1"/>
</dbReference>
<feature type="domain" description="BPL/LPL catalytic" evidence="7">
    <location>
        <begin position="50"/>
        <end position="273"/>
    </location>
</feature>
<dbReference type="SUPFAM" id="SSF55681">
    <property type="entry name" value="Class II aaRS and biotin synthetases"/>
    <property type="match status" value="1"/>
</dbReference>
<comment type="caution">
    <text evidence="8">The sequence shown here is derived from an EMBL/GenBank/DDBJ whole genome shotgun (WGS) entry which is preliminary data.</text>
</comment>
<comment type="catalytic activity">
    <reaction evidence="5 6">
        <text>octanoyl-[ACP] + L-lysyl-[protein] = N(6)-octanoyl-L-lysyl-[protein] + holo-[ACP] + H(+)</text>
        <dbReference type="Rhea" id="RHEA:17665"/>
        <dbReference type="Rhea" id="RHEA-COMP:9636"/>
        <dbReference type="Rhea" id="RHEA-COMP:9685"/>
        <dbReference type="Rhea" id="RHEA-COMP:9752"/>
        <dbReference type="Rhea" id="RHEA-COMP:9928"/>
        <dbReference type="ChEBI" id="CHEBI:15378"/>
        <dbReference type="ChEBI" id="CHEBI:29969"/>
        <dbReference type="ChEBI" id="CHEBI:64479"/>
        <dbReference type="ChEBI" id="CHEBI:78463"/>
        <dbReference type="ChEBI" id="CHEBI:78809"/>
        <dbReference type="EC" id="2.3.1.181"/>
    </reaction>
</comment>
<proteinExistence type="inferred from homology"/>
<organism evidence="8 9">
    <name type="scientific">Psychrobacter glaciei</name>
    <dbReference type="NCBI Taxonomy" id="619771"/>
    <lineage>
        <taxon>Bacteria</taxon>
        <taxon>Pseudomonadati</taxon>
        <taxon>Pseudomonadota</taxon>
        <taxon>Gammaproteobacteria</taxon>
        <taxon>Moraxellales</taxon>
        <taxon>Moraxellaceae</taxon>
        <taxon>Psychrobacter</taxon>
    </lineage>
</organism>
<keyword evidence="2 5" id="KW-0808">Transferase</keyword>
<name>A0ABQ3GQK3_9GAMM</name>
<feature type="binding site" evidence="5">
    <location>
        <begin position="202"/>
        <end position="204"/>
    </location>
    <ligand>
        <name>substrate</name>
    </ligand>
</feature>
<comment type="function">
    <text evidence="4 5 6">Catalyzes the transfer of endogenously produced octanoic acid from octanoyl-acyl-carrier-protein onto the lipoyl domains of lipoate-dependent enzymes. Lipoyl-ACP can also act as a substrate although octanoyl-ACP is likely to be the physiological substrate.</text>
</comment>
<dbReference type="InterPro" id="IPR020605">
    <property type="entry name" value="Octanoyltransferase_CS"/>
</dbReference>
<feature type="binding site" evidence="5">
    <location>
        <begin position="89"/>
        <end position="96"/>
    </location>
    <ligand>
        <name>substrate</name>
    </ligand>
</feature>
<dbReference type="PROSITE" id="PS01313">
    <property type="entry name" value="LIPB"/>
    <property type="match status" value="1"/>
</dbReference>
<keyword evidence="5" id="KW-0963">Cytoplasm</keyword>
<evidence type="ECO:0000256" key="5">
    <source>
        <dbReference type="HAMAP-Rule" id="MF_00013"/>
    </source>
</evidence>
<feature type="binding site" evidence="5">
    <location>
        <begin position="189"/>
        <end position="191"/>
    </location>
    <ligand>
        <name>substrate</name>
    </ligand>
</feature>
<comment type="miscellaneous">
    <text evidence="5">In the reaction, the free carboxyl group of octanoic acid is attached via an amide linkage to the epsilon-amino group of a specific lysine residue of lipoyl domains of lipoate-dependent enzymes.</text>
</comment>
<dbReference type="CDD" id="cd16444">
    <property type="entry name" value="LipB"/>
    <property type="match status" value="1"/>
</dbReference>
<dbReference type="InterPro" id="IPR004143">
    <property type="entry name" value="BPL_LPL_catalytic"/>
</dbReference>
<evidence type="ECO:0000313" key="9">
    <source>
        <dbReference type="Proteomes" id="UP000610203"/>
    </source>
</evidence>
<feature type="active site" description="Acyl-thioester intermediate" evidence="5">
    <location>
        <position position="220"/>
    </location>
</feature>
<reference evidence="9" key="1">
    <citation type="journal article" date="2019" name="Int. J. Syst. Evol. Microbiol.">
        <title>The Global Catalogue of Microorganisms (GCM) 10K type strain sequencing project: providing services to taxonomists for standard genome sequencing and annotation.</title>
        <authorList>
            <consortium name="The Broad Institute Genomics Platform"/>
            <consortium name="The Broad Institute Genome Sequencing Center for Infectious Disease"/>
            <person name="Wu L."/>
            <person name="Ma J."/>
        </authorList>
    </citation>
    <scope>NUCLEOTIDE SEQUENCE [LARGE SCALE GENOMIC DNA]</scope>
    <source>
        <strain evidence="9">KCTC 42280</strain>
    </source>
</reference>
<gene>
    <name evidence="5" type="primary">lipB</name>
    <name evidence="8" type="ORF">GCM10016272_06560</name>
</gene>
<keyword evidence="9" id="KW-1185">Reference proteome</keyword>
<comment type="similarity">
    <text evidence="5 6">Belongs to the LipB family.</text>
</comment>
<evidence type="ECO:0000256" key="3">
    <source>
        <dbReference type="ARBA" id="ARBA00023315"/>
    </source>
</evidence>
<dbReference type="EC" id="2.3.1.181" evidence="5 6"/>
<dbReference type="PROSITE" id="PS51733">
    <property type="entry name" value="BPL_LPL_CATALYTIC"/>
    <property type="match status" value="1"/>
</dbReference>
<dbReference type="Proteomes" id="UP000610203">
    <property type="component" value="Unassembled WGS sequence"/>
</dbReference>
<dbReference type="Pfam" id="PF21948">
    <property type="entry name" value="LplA-B_cat"/>
    <property type="match status" value="1"/>
</dbReference>
<dbReference type="EMBL" id="BMZR01000001">
    <property type="protein sequence ID" value="GHD27865.1"/>
    <property type="molecule type" value="Genomic_DNA"/>
</dbReference>
<evidence type="ECO:0000259" key="7">
    <source>
        <dbReference type="PROSITE" id="PS51733"/>
    </source>
</evidence>
<feature type="site" description="Lowers pKa of active site Cys" evidence="5">
    <location>
        <position position="186"/>
    </location>
</feature>
<evidence type="ECO:0000256" key="1">
    <source>
        <dbReference type="ARBA" id="ARBA00004821"/>
    </source>
</evidence>
<dbReference type="InterPro" id="IPR000544">
    <property type="entry name" value="Octanoyltransferase"/>
</dbReference>
<sequence>MQNVTQQTHNTSLHDTLLTKSLSAADYVSTHDAMLARTLERISLKKEQGLRTPDELWIVDHNDVYTLGQAGKEEHILQRTDTPIIKTDRGGQVTWHGHGQLVVYWLFDLDSIGWSVRNLVSHAEQAIEDVVNDCLQNSLSSISDNISAHARRDAPGVYLYADTDTVADNDAQAQNTSLDDKIMLGKIASLGFKIKHGFSYHGIALNIDCDLSAFNAINPCGYAGMQMLRLADFLTIQKEPEAQTAQHMHNSLSYEQVTQKLIDNIAKRHAGLIELRAIAPK</sequence>
<dbReference type="HAMAP" id="MF_00013">
    <property type="entry name" value="LipB"/>
    <property type="match status" value="1"/>
</dbReference>
<keyword evidence="3 5" id="KW-0012">Acyltransferase</keyword>
<dbReference type="Gene3D" id="3.30.930.10">
    <property type="entry name" value="Bira Bifunctional Protein, Domain 2"/>
    <property type="match status" value="1"/>
</dbReference>